<feature type="domain" description="BHLH" evidence="7">
    <location>
        <begin position="249"/>
        <end position="303"/>
    </location>
</feature>
<dbReference type="InterPro" id="IPR011598">
    <property type="entry name" value="bHLH_dom"/>
</dbReference>
<dbReference type="PANTHER" id="PTHR45776:SF2">
    <property type="entry name" value="MIP04163P"/>
    <property type="match status" value="1"/>
</dbReference>
<gene>
    <name evidence="8" type="primary">TAO3_2</name>
    <name evidence="8" type="ORF">H4R34_005776</name>
</gene>
<dbReference type="GO" id="GO:0005634">
    <property type="term" value="C:nucleus"/>
    <property type="evidence" value="ECO:0007669"/>
    <property type="project" value="UniProtKB-SubCell"/>
</dbReference>
<evidence type="ECO:0000256" key="2">
    <source>
        <dbReference type="ARBA" id="ARBA00023015"/>
    </source>
</evidence>
<dbReference type="Gene3D" id="4.10.280.10">
    <property type="entry name" value="Helix-loop-helix DNA-binding domain"/>
    <property type="match status" value="1"/>
</dbReference>
<accession>A0A9W8EAY0</accession>
<keyword evidence="3" id="KW-0238">DNA-binding</keyword>
<evidence type="ECO:0000256" key="6">
    <source>
        <dbReference type="SAM" id="MobiDB-lite"/>
    </source>
</evidence>
<evidence type="ECO:0000259" key="7">
    <source>
        <dbReference type="PROSITE" id="PS50888"/>
    </source>
</evidence>
<dbReference type="GO" id="GO:0000978">
    <property type="term" value="F:RNA polymerase II cis-regulatory region sequence-specific DNA binding"/>
    <property type="evidence" value="ECO:0007669"/>
    <property type="project" value="TreeGrafter"/>
</dbReference>
<dbReference type="PROSITE" id="PS50888">
    <property type="entry name" value="BHLH"/>
    <property type="match status" value="1"/>
</dbReference>
<feature type="region of interest" description="Disordered" evidence="6">
    <location>
        <begin position="90"/>
        <end position="125"/>
    </location>
</feature>
<dbReference type="GO" id="GO:0000981">
    <property type="term" value="F:DNA-binding transcription factor activity, RNA polymerase II-specific"/>
    <property type="evidence" value="ECO:0007669"/>
    <property type="project" value="TreeGrafter"/>
</dbReference>
<name>A0A9W8EAY0_9FUNG</name>
<evidence type="ECO:0000313" key="9">
    <source>
        <dbReference type="Proteomes" id="UP001151582"/>
    </source>
</evidence>
<dbReference type="SMART" id="SM00353">
    <property type="entry name" value="HLH"/>
    <property type="match status" value="1"/>
</dbReference>
<comment type="subcellular location">
    <subcellularLocation>
        <location evidence="1">Nucleus</location>
    </subcellularLocation>
</comment>
<dbReference type="InterPro" id="IPR036638">
    <property type="entry name" value="HLH_DNA-bd_sf"/>
</dbReference>
<evidence type="ECO:0000256" key="5">
    <source>
        <dbReference type="ARBA" id="ARBA00023242"/>
    </source>
</evidence>
<feature type="compositionally biased region" description="Polar residues" evidence="6">
    <location>
        <begin position="113"/>
        <end position="125"/>
    </location>
</feature>
<proteinExistence type="predicted"/>
<dbReference type="AlphaFoldDB" id="A0A9W8EAY0"/>
<evidence type="ECO:0000256" key="3">
    <source>
        <dbReference type="ARBA" id="ARBA00023125"/>
    </source>
</evidence>
<evidence type="ECO:0000256" key="4">
    <source>
        <dbReference type="ARBA" id="ARBA00023163"/>
    </source>
</evidence>
<protein>
    <submittedName>
        <fullName evidence="8">Cell morphogenesis protein PAG1</fullName>
    </submittedName>
</protein>
<evidence type="ECO:0000256" key="1">
    <source>
        <dbReference type="ARBA" id="ARBA00004123"/>
    </source>
</evidence>
<keyword evidence="4" id="KW-0804">Transcription</keyword>
<organism evidence="8 9">
    <name type="scientific">Dimargaris verticillata</name>
    <dbReference type="NCBI Taxonomy" id="2761393"/>
    <lineage>
        <taxon>Eukaryota</taxon>
        <taxon>Fungi</taxon>
        <taxon>Fungi incertae sedis</taxon>
        <taxon>Zoopagomycota</taxon>
        <taxon>Kickxellomycotina</taxon>
        <taxon>Dimargaritomycetes</taxon>
        <taxon>Dimargaritales</taxon>
        <taxon>Dimargaritaceae</taxon>
        <taxon>Dimargaris</taxon>
    </lineage>
</organism>
<keyword evidence="2" id="KW-0805">Transcription regulation</keyword>
<keyword evidence="5" id="KW-0539">Nucleus</keyword>
<dbReference type="EMBL" id="JANBQB010001413">
    <property type="protein sequence ID" value="KAJ1971333.1"/>
    <property type="molecule type" value="Genomic_DNA"/>
</dbReference>
<dbReference type="CDD" id="cd11387">
    <property type="entry name" value="bHLHzip_USF_MITF"/>
    <property type="match status" value="1"/>
</dbReference>
<dbReference type="PANTHER" id="PTHR45776">
    <property type="entry name" value="MIP04163P"/>
    <property type="match status" value="1"/>
</dbReference>
<dbReference type="OrthoDB" id="690068at2759"/>
<reference evidence="8" key="1">
    <citation type="submission" date="2022-07" db="EMBL/GenBank/DDBJ databases">
        <title>Phylogenomic reconstructions and comparative analyses of Kickxellomycotina fungi.</title>
        <authorList>
            <person name="Reynolds N.K."/>
            <person name="Stajich J.E."/>
            <person name="Barry K."/>
            <person name="Grigoriev I.V."/>
            <person name="Crous P."/>
            <person name="Smith M.E."/>
        </authorList>
    </citation>
    <scope>NUCLEOTIDE SEQUENCE</scope>
    <source>
        <strain evidence="8">RSA 567</strain>
    </source>
</reference>
<evidence type="ECO:0000313" key="8">
    <source>
        <dbReference type="EMBL" id="KAJ1971333.1"/>
    </source>
</evidence>
<dbReference type="Proteomes" id="UP001151582">
    <property type="component" value="Unassembled WGS sequence"/>
</dbReference>
<comment type="caution">
    <text evidence="8">The sequence shown here is derived from an EMBL/GenBank/DDBJ whole genome shotgun (WGS) entry which is preliminary data.</text>
</comment>
<dbReference type="SUPFAM" id="SSF47459">
    <property type="entry name" value="HLH, helix-loop-helix DNA-binding domain"/>
    <property type="match status" value="1"/>
</dbReference>
<dbReference type="GO" id="GO:0046983">
    <property type="term" value="F:protein dimerization activity"/>
    <property type="evidence" value="ECO:0007669"/>
    <property type="project" value="InterPro"/>
</dbReference>
<sequence length="321" mass="35681">MNHPSLRLAHPGAFHFSQQPDQHNKELEALSSSLASSGSTINPNLLNVPQFNPNGAYNPPAQEQSSPDFNMQQDMDMSDQLHAMASPITIAKPGGGVARNMADSDSAEDRHNSLNPSSPFAASPANNGLLYSPLGDSTIYENSEFTPGSYHAPTNSIPINLSQNMPNRFFQPDQLATSPPVQAFQSMSLPSHPPEWLSSSFDISGFANATSPSQFTFPPNDPALMNAVFDPKDPEMVERIAIMNEKRRRRRESHNAVERRRRDNINEKIQELCALLPNNFSEGPAKPNKGSILRQSVDYIRQLQQLIQQQNQRIQELERNQ</sequence>
<dbReference type="Pfam" id="PF00010">
    <property type="entry name" value="HLH"/>
    <property type="match status" value="1"/>
</dbReference>
<keyword evidence="9" id="KW-1185">Reference proteome</keyword>